<comment type="caution">
    <text evidence="1">The sequence shown here is derived from an EMBL/GenBank/DDBJ whole genome shotgun (WGS) entry which is preliminary data.</text>
</comment>
<keyword evidence="2" id="KW-1185">Reference proteome</keyword>
<dbReference type="EMBL" id="JAOPJF010000019">
    <property type="protein sequence ID" value="KAK1146252.1"/>
    <property type="molecule type" value="Genomic_DNA"/>
</dbReference>
<accession>A0ACC3B7L4</accession>
<evidence type="ECO:0000313" key="1">
    <source>
        <dbReference type="EMBL" id="KAK1146252.1"/>
    </source>
</evidence>
<protein>
    <submittedName>
        <fullName evidence="1">Uncharacterized protein</fullName>
    </submittedName>
</protein>
<proteinExistence type="predicted"/>
<sequence length="303" mass="34406">MDLRSFLLCWLLIVPAIADTTIGSLFEVNLDNDANAGCKSRAKTLETWLSERNLQKVQKFLQGTPLPSDQTPRMYCHDTWLKKLRRTDSAFDGDSSHYLKRINEDGSESEIPIEDVLDYRNMLWQLNEKDEVVSNGFVPYWSEELKQYVFDSDYGGKTPCTSDSVGTAQDMTTPSTITLCPLGFSNTAGGSVTLGSKTPKNKGITDVLSRSVTFYHELFHLVLGSADTPDTTYDWEEMRERLDSPKKRETTDGSTNEQLIRQNPETYVFFSVGYWFFLQQSKWGTDSKKRWSFQSGSAELVAL</sequence>
<organism evidence="1 2">
    <name type="scientific">Aspergillus melleus</name>
    <dbReference type="NCBI Taxonomy" id="138277"/>
    <lineage>
        <taxon>Eukaryota</taxon>
        <taxon>Fungi</taxon>
        <taxon>Dikarya</taxon>
        <taxon>Ascomycota</taxon>
        <taxon>Pezizomycotina</taxon>
        <taxon>Eurotiomycetes</taxon>
        <taxon>Eurotiomycetidae</taxon>
        <taxon>Eurotiales</taxon>
        <taxon>Aspergillaceae</taxon>
        <taxon>Aspergillus</taxon>
        <taxon>Aspergillus subgen. Circumdati</taxon>
    </lineage>
</organism>
<dbReference type="Proteomes" id="UP001177260">
    <property type="component" value="Unassembled WGS sequence"/>
</dbReference>
<evidence type="ECO:0000313" key="2">
    <source>
        <dbReference type="Proteomes" id="UP001177260"/>
    </source>
</evidence>
<reference evidence="1 2" key="1">
    <citation type="journal article" date="2023" name="ACS Omega">
        <title>Identification of the Neoaspergillic Acid Biosynthesis Gene Cluster by Establishing an In Vitro CRISPR-Ribonucleoprotein Genetic System in Aspergillus melleus.</title>
        <authorList>
            <person name="Yuan B."/>
            <person name="Grau M.F."/>
            <person name="Murata R.M."/>
            <person name="Torok T."/>
            <person name="Venkateswaran K."/>
            <person name="Stajich J.E."/>
            <person name="Wang C.C.C."/>
        </authorList>
    </citation>
    <scope>NUCLEOTIDE SEQUENCE [LARGE SCALE GENOMIC DNA]</scope>
    <source>
        <strain evidence="1 2">IMV 1140</strain>
    </source>
</reference>
<gene>
    <name evidence="1" type="ORF">N8T08_003342</name>
</gene>
<name>A0ACC3B7L4_9EURO</name>